<evidence type="ECO:0000313" key="1">
    <source>
        <dbReference type="EMBL" id="ENV42755.1"/>
    </source>
</evidence>
<name>A0AAV3ISV8_ACINO</name>
<reference evidence="1 2" key="1">
    <citation type="submission" date="2013-02" db="EMBL/GenBank/DDBJ databases">
        <title>The Genome Sequence of Acinetobacter nosocomialis NIPH 386.</title>
        <authorList>
            <consortium name="The Broad Institute Genome Sequencing Platform"/>
            <consortium name="The Broad Institute Genome Sequencing Center for Infectious Disease"/>
            <person name="Cerqueira G."/>
            <person name="Feldgarden M."/>
            <person name="Courvalin P."/>
            <person name="Perichon B."/>
            <person name="Grillot-Courvalin C."/>
            <person name="Clermont D."/>
            <person name="Rocha E."/>
            <person name="Yoon E.-J."/>
            <person name="Nemec A."/>
            <person name="Walker B."/>
            <person name="Young S.K."/>
            <person name="Zeng Q."/>
            <person name="Gargeya S."/>
            <person name="Fitzgerald M."/>
            <person name="Haas B."/>
            <person name="Abouelleil A."/>
            <person name="Alvarado L."/>
            <person name="Arachchi H.M."/>
            <person name="Berlin A.M."/>
            <person name="Chapman S.B."/>
            <person name="Dewar J."/>
            <person name="Goldberg J."/>
            <person name="Griggs A."/>
            <person name="Gujja S."/>
            <person name="Hansen M."/>
            <person name="Howarth C."/>
            <person name="Imamovic A."/>
            <person name="Larimer J."/>
            <person name="McCowan C."/>
            <person name="Murphy C."/>
            <person name="Neiman D."/>
            <person name="Pearson M."/>
            <person name="Priest M."/>
            <person name="Roberts A."/>
            <person name="Saif S."/>
            <person name="Shea T."/>
            <person name="Sisk P."/>
            <person name="Sykes S."/>
            <person name="Wortman J."/>
            <person name="Nusbaum C."/>
            <person name="Birren B."/>
        </authorList>
    </citation>
    <scope>NUCLEOTIDE SEQUENCE [LARGE SCALE GENOMIC DNA]</scope>
    <source>
        <strain evidence="1 2">NIPH 386</strain>
    </source>
</reference>
<evidence type="ECO:0000313" key="2">
    <source>
        <dbReference type="Proteomes" id="UP000013028"/>
    </source>
</evidence>
<organism evidence="1 2">
    <name type="scientific">Acinetobacter nosocomialis NIPH 386</name>
    <dbReference type="NCBI Taxonomy" id="1217985"/>
    <lineage>
        <taxon>Bacteria</taxon>
        <taxon>Pseudomonadati</taxon>
        <taxon>Pseudomonadota</taxon>
        <taxon>Gammaproteobacteria</taxon>
        <taxon>Moraxellales</taxon>
        <taxon>Moraxellaceae</taxon>
        <taxon>Acinetobacter</taxon>
        <taxon>Acinetobacter calcoaceticus/baumannii complex</taxon>
    </lineage>
</organism>
<comment type="caution">
    <text evidence="1">The sequence shown here is derived from an EMBL/GenBank/DDBJ whole genome shotgun (WGS) entry which is preliminary data.</text>
</comment>
<dbReference type="EMBL" id="APPP01000003">
    <property type="protein sequence ID" value="ENV42755.1"/>
    <property type="molecule type" value="Genomic_DNA"/>
</dbReference>
<dbReference type="Proteomes" id="UP000013028">
    <property type="component" value="Unassembled WGS sequence"/>
</dbReference>
<gene>
    <name evidence="1" type="ORF">F958_00495</name>
</gene>
<sequence length="345" mass="40136">MKQTIPFPIVPNKTGYERTSDFKNLKINVNYLVWWFGGISKMHHRKTIITSFQVIFREVIEQNTDNTVVGNFVLEHISLSSSSRSFRIGDIWSRNKYHSAQIEGKINLPVFSLTTSFDESNWYIRKVNEEKDINSDIQAFLEFFPLPNKVRDTSKFLELGLENKQKLFINNIAFLVASYEKVSFLMTYPFISSHPTVKTITNLLIRPIKLDKPDGKWRVFSSFESECIFLAHFKYDPYTQKVIKKLTNQRIKAWLKIKSDDDIPTFYPSIQPWYTDDKVEIKVQGFLCNGNIIGLNILSISNPKGPIIEWHSPIRKMGKQAPSINRVVHIDQLNKQLTLPLNELD</sequence>
<accession>A0AAV3ISV8</accession>
<proteinExistence type="predicted"/>
<protein>
    <submittedName>
        <fullName evidence="1">Uncharacterized protein</fullName>
    </submittedName>
</protein>
<dbReference type="RefSeq" id="WP_004883654.1">
    <property type="nucleotide sequence ID" value="NZ_KB849564.1"/>
</dbReference>
<dbReference type="AlphaFoldDB" id="A0AAV3ISV8"/>